<accession>A0A9P4HJF6</accession>
<protein>
    <recommendedName>
        <fullName evidence="3">ABM domain-containing protein</fullName>
    </recommendedName>
</protein>
<name>A0A9P4HJF6_9PLEO</name>
<dbReference type="PANTHER" id="PTHR42052">
    <property type="entry name" value="ABM DOMAIN-CONTAINING PROTEIN"/>
    <property type="match status" value="1"/>
</dbReference>
<organism evidence="1 2">
    <name type="scientific">Setomelanomma holmii</name>
    <dbReference type="NCBI Taxonomy" id="210430"/>
    <lineage>
        <taxon>Eukaryota</taxon>
        <taxon>Fungi</taxon>
        <taxon>Dikarya</taxon>
        <taxon>Ascomycota</taxon>
        <taxon>Pezizomycotina</taxon>
        <taxon>Dothideomycetes</taxon>
        <taxon>Pleosporomycetidae</taxon>
        <taxon>Pleosporales</taxon>
        <taxon>Pleosporineae</taxon>
        <taxon>Phaeosphaeriaceae</taxon>
        <taxon>Setomelanomma</taxon>
    </lineage>
</organism>
<sequence length="207" mass="23399">MAVLEITQLRLRGLPADDPQLLQSLSIVRGKLQTNSRFYSCIEDPTLLYILGIWPNLDAHHRFLASPERDEVLGPEESMLDFQWSVHVELDSMNSLPLDAPILALEILAVREDCVEEFDQAATKHAQALQGSNPFKVAHGWRCDARTGSHEALIFTGWNNTQAHVTFSSRQKSHSNGVSDQAPILGQYEELPIHHFWDVERKDMAHP</sequence>
<dbReference type="PANTHER" id="PTHR42052:SF1">
    <property type="entry name" value="ABM DOMAIN-CONTAINING PROTEIN"/>
    <property type="match status" value="1"/>
</dbReference>
<gene>
    <name evidence="1" type="ORF">EK21DRAFT_106898</name>
</gene>
<comment type="caution">
    <text evidence="1">The sequence shown here is derived from an EMBL/GenBank/DDBJ whole genome shotgun (WGS) entry which is preliminary data.</text>
</comment>
<reference evidence="1" key="1">
    <citation type="journal article" date="2020" name="Stud. Mycol.">
        <title>101 Dothideomycetes genomes: a test case for predicting lifestyles and emergence of pathogens.</title>
        <authorList>
            <person name="Haridas S."/>
            <person name="Albert R."/>
            <person name="Binder M."/>
            <person name="Bloem J."/>
            <person name="Labutti K."/>
            <person name="Salamov A."/>
            <person name="Andreopoulos B."/>
            <person name="Baker S."/>
            <person name="Barry K."/>
            <person name="Bills G."/>
            <person name="Bluhm B."/>
            <person name="Cannon C."/>
            <person name="Castanera R."/>
            <person name="Culley D."/>
            <person name="Daum C."/>
            <person name="Ezra D."/>
            <person name="Gonzalez J."/>
            <person name="Henrissat B."/>
            <person name="Kuo A."/>
            <person name="Liang C."/>
            <person name="Lipzen A."/>
            <person name="Lutzoni F."/>
            <person name="Magnuson J."/>
            <person name="Mondo S."/>
            <person name="Nolan M."/>
            <person name="Ohm R."/>
            <person name="Pangilinan J."/>
            <person name="Park H.-J."/>
            <person name="Ramirez L."/>
            <person name="Alfaro M."/>
            <person name="Sun H."/>
            <person name="Tritt A."/>
            <person name="Yoshinaga Y."/>
            <person name="Zwiers L.-H."/>
            <person name="Turgeon B."/>
            <person name="Goodwin S."/>
            <person name="Spatafora J."/>
            <person name="Crous P."/>
            <person name="Grigoriev I."/>
        </authorList>
    </citation>
    <scope>NUCLEOTIDE SEQUENCE</scope>
    <source>
        <strain evidence="1">CBS 110217</strain>
    </source>
</reference>
<keyword evidence="2" id="KW-1185">Reference proteome</keyword>
<evidence type="ECO:0000313" key="2">
    <source>
        <dbReference type="Proteomes" id="UP000799777"/>
    </source>
</evidence>
<evidence type="ECO:0000313" key="1">
    <source>
        <dbReference type="EMBL" id="KAF2035359.1"/>
    </source>
</evidence>
<evidence type="ECO:0008006" key="3">
    <source>
        <dbReference type="Google" id="ProtNLM"/>
    </source>
</evidence>
<proteinExistence type="predicted"/>
<dbReference type="OrthoDB" id="3542212at2759"/>
<dbReference type="EMBL" id="ML978157">
    <property type="protein sequence ID" value="KAF2035359.1"/>
    <property type="molecule type" value="Genomic_DNA"/>
</dbReference>
<dbReference type="Proteomes" id="UP000799777">
    <property type="component" value="Unassembled WGS sequence"/>
</dbReference>
<dbReference type="AlphaFoldDB" id="A0A9P4HJF6"/>